<evidence type="ECO:0000256" key="3">
    <source>
        <dbReference type="ARBA" id="ARBA00022691"/>
    </source>
</evidence>
<organism evidence="5 6">
    <name type="scientific">Psophocarpus tetragonolobus</name>
    <name type="common">Winged bean</name>
    <name type="synonym">Dolichos tetragonolobus</name>
    <dbReference type="NCBI Taxonomy" id="3891"/>
    <lineage>
        <taxon>Eukaryota</taxon>
        <taxon>Viridiplantae</taxon>
        <taxon>Streptophyta</taxon>
        <taxon>Embryophyta</taxon>
        <taxon>Tracheophyta</taxon>
        <taxon>Spermatophyta</taxon>
        <taxon>Magnoliopsida</taxon>
        <taxon>eudicotyledons</taxon>
        <taxon>Gunneridae</taxon>
        <taxon>Pentapetalae</taxon>
        <taxon>rosids</taxon>
        <taxon>fabids</taxon>
        <taxon>Fabales</taxon>
        <taxon>Fabaceae</taxon>
        <taxon>Papilionoideae</taxon>
        <taxon>50 kb inversion clade</taxon>
        <taxon>NPAAA clade</taxon>
        <taxon>indigoferoid/millettioid clade</taxon>
        <taxon>Phaseoleae</taxon>
        <taxon>Psophocarpus</taxon>
    </lineage>
</organism>
<dbReference type="EMBL" id="JAYMYS010000002">
    <property type="protein sequence ID" value="KAK7405018.1"/>
    <property type="molecule type" value="Genomic_DNA"/>
</dbReference>
<dbReference type="CDD" id="cd02440">
    <property type="entry name" value="AdoMet_MTases"/>
    <property type="match status" value="1"/>
</dbReference>
<dbReference type="SUPFAM" id="SSF53335">
    <property type="entry name" value="S-adenosyl-L-methionine-dependent methyltransferases"/>
    <property type="match status" value="1"/>
</dbReference>
<dbReference type="Proteomes" id="UP001386955">
    <property type="component" value="Unassembled WGS sequence"/>
</dbReference>
<dbReference type="PANTHER" id="PTHR11746">
    <property type="entry name" value="O-METHYLTRANSFERASE"/>
    <property type="match status" value="1"/>
</dbReference>
<dbReference type="InterPro" id="IPR001077">
    <property type="entry name" value="COMT_C"/>
</dbReference>
<dbReference type="AlphaFoldDB" id="A0AAN9T0X2"/>
<dbReference type="InterPro" id="IPR016461">
    <property type="entry name" value="COMT-like"/>
</dbReference>
<evidence type="ECO:0000259" key="4">
    <source>
        <dbReference type="Pfam" id="PF00891"/>
    </source>
</evidence>
<dbReference type="PROSITE" id="PS51683">
    <property type="entry name" value="SAM_OMT_II"/>
    <property type="match status" value="1"/>
</dbReference>
<comment type="caution">
    <text evidence="5">The sequence shown here is derived from an EMBL/GenBank/DDBJ whole genome shotgun (WGS) entry which is preliminary data.</text>
</comment>
<sequence length="166" mass="18638">MFDGLESMVDVGGGTGTMAKAIANSFPELKCIVFDLPHVVADLLETDNITYVGGNMFEAIPPADSVMLTWILHNWNDEECVKILTKCKEAITTHGKVIIIDLVIAEKTENYKLVETQLFLDMQMMVFVSGRERNEKEWANLIFSAGFRDYKITAYLGSMSVIEVYL</sequence>
<dbReference type="InterPro" id="IPR029063">
    <property type="entry name" value="SAM-dependent_MTases_sf"/>
</dbReference>
<evidence type="ECO:0000256" key="1">
    <source>
        <dbReference type="ARBA" id="ARBA00022603"/>
    </source>
</evidence>
<keyword evidence="2" id="KW-0808">Transferase</keyword>
<feature type="domain" description="O-methyltransferase C-terminal" evidence="4">
    <location>
        <begin position="2"/>
        <end position="148"/>
    </location>
</feature>
<dbReference type="GO" id="GO:0032259">
    <property type="term" value="P:methylation"/>
    <property type="evidence" value="ECO:0007669"/>
    <property type="project" value="UniProtKB-KW"/>
</dbReference>
<dbReference type="GO" id="GO:0008171">
    <property type="term" value="F:O-methyltransferase activity"/>
    <property type="evidence" value="ECO:0007669"/>
    <property type="project" value="InterPro"/>
</dbReference>
<keyword evidence="3" id="KW-0949">S-adenosyl-L-methionine</keyword>
<keyword evidence="6" id="KW-1185">Reference proteome</keyword>
<protein>
    <recommendedName>
        <fullName evidence="4">O-methyltransferase C-terminal domain-containing protein</fullName>
    </recommendedName>
</protein>
<name>A0AAN9T0X2_PSOTE</name>
<dbReference type="Pfam" id="PF00891">
    <property type="entry name" value="Methyltransf_2"/>
    <property type="match status" value="1"/>
</dbReference>
<accession>A0AAN9T0X2</accession>
<reference evidence="5 6" key="1">
    <citation type="submission" date="2024-01" db="EMBL/GenBank/DDBJ databases">
        <title>The genomes of 5 underutilized Papilionoideae crops provide insights into root nodulation and disease resistanc.</title>
        <authorList>
            <person name="Jiang F."/>
        </authorList>
    </citation>
    <scope>NUCLEOTIDE SEQUENCE [LARGE SCALE GENOMIC DNA]</scope>
    <source>
        <strain evidence="5">DUOXIRENSHENG_FW03</strain>
        <tissue evidence="5">Leaves</tissue>
    </source>
</reference>
<evidence type="ECO:0000256" key="2">
    <source>
        <dbReference type="ARBA" id="ARBA00022679"/>
    </source>
</evidence>
<keyword evidence="1" id="KW-0489">Methyltransferase</keyword>
<evidence type="ECO:0000313" key="6">
    <source>
        <dbReference type="Proteomes" id="UP001386955"/>
    </source>
</evidence>
<evidence type="ECO:0000313" key="5">
    <source>
        <dbReference type="EMBL" id="KAK7405018.1"/>
    </source>
</evidence>
<proteinExistence type="predicted"/>
<gene>
    <name evidence="5" type="ORF">VNO78_06150</name>
</gene>
<dbReference type="Gene3D" id="3.40.50.150">
    <property type="entry name" value="Vaccinia Virus protein VP39"/>
    <property type="match status" value="1"/>
</dbReference>